<evidence type="ECO:0000313" key="1">
    <source>
        <dbReference type="EMBL" id="JAG13256.1"/>
    </source>
</evidence>
<gene>
    <name evidence="1" type="primary">tilS_2</name>
    <name evidence="2" type="synonym">tilS_6</name>
    <name evidence="1" type="ORF">CM83_88877</name>
    <name evidence="2" type="ORF">CM83_88897</name>
</gene>
<reference evidence="1" key="2">
    <citation type="submission" date="2014-07" db="EMBL/GenBank/DDBJ databases">
        <authorList>
            <person name="Hull J."/>
        </authorList>
    </citation>
    <scope>NUCLEOTIDE SEQUENCE</scope>
</reference>
<reference evidence="1" key="1">
    <citation type="journal article" date="2014" name="PLoS ONE">
        <title>Transcriptome-Based Identification of ABC Transporters in the Western Tarnished Plant Bug Lygus hesperus.</title>
        <authorList>
            <person name="Hull J.J."/>
            <person name="Chaney K."/>
            <person name="Geib S.M."/>
            <person name="Fabrick J.A."/>
            <person name="Brent C.S."/>
            <person name="Walsh D."/>
            <person name="Lavine L.C."/>
        </authorList>
    </citation>
    <scope>NUCLEOTIDE SEQUENCE</scope>
</reference>
<proteinExistence type="predicted"/>
<organism evidence="1">
    <name type="scientific">Lygus hesperus</name>
    <name type="common">Western plant bug</name>
    <dbReference type="NCBI Taxonomy" id="30085"/>
    <lineage>
        <taxon>Eukaryota</taxon>
        <taxon>Metazoa</taxon>
        <taxon>Ecdysozoa</taxon>
        <taxon>Arthropoda</taxon>
        <taxon>Hexapoda</taxon>
        <taxon>Insecta</taxon>
        <taxon>Pterygota</taxon>
        <taxon>Neoptera</taxon>
        <taxon>Paraneoptera</taxon>
        <taxon>Hemiptera</taxon>
        <taxon>Heteroptera</taxon>
        <taxon>Panheteroptera</taxon>
        <taxon>Cimicomorpha</taxon>
        <taxon>Miridae</taxon>
        <taxon>Mirini</taxon>
        <taxon>Lygus</taxon>
    </lineage>
</organism>
<dbReference type="AlphaFoldDB" id="A0A0A9X0Q2"/>
<accession>A0A0A9X0Q2</accession>
<protein>
    <submittedName>
        <fullName evidence="1">tRNA(Ile)-lysidine synthase</fullName>
    </submittedName>
</protein>
<dbReference type="EMBL" id="GBHO01030348">
    <property type="protein sequence ID" value="JAG13256.1"/>
    <property type="molecule type" value="Transcribed_RNA"/>
</dbReference>
<name>A0A0A9X0Q2_LYGHE</name>
<evidence type="ECO:0000313" key="2">
    <source>
        <dbReference type="EMBL" id="JAG43577.1"/>
    </source>
</evidence>
<sequence>MQIDAALKSIDAQIFVYKDILNHLYLAMNLILNLLSEIETSITFCKLGVLHHSIINSEILEFEMSSLSINVSDVLTYESLINVKCTIRRDRIVYFLTLPVYEDNNYHLFYLHSVPWWTNTSFSTIIPTHKHLLMNINNGIIKPLSDRCVWNDHYYCNIELLSQSTIDCERSILFDKSLETCKFTKIQINNNQLLPIPDTNQLLVIFPTEDQVEIKGSSGVETRTLQGIYLVDPGADSIYYHKSLMKGRGSSIGRPHLLSFNPINLNRLNYTPMSIDEITLKNIDNFHLNLNPVLNPDENEDYWYPSLTPSCWTIVLYLSFGALILYTCINYRKSLQVSP</sequence>
<dbReference type="EMBL" id="GBHO01000027">
    <property type="protein sequence ID" value="JAG43577.1"/>
    <property type="molecule type" value="Transcribed_RNA"/>
</dbReference>